<dbReference type="PROSITE" id="PS51257">
    <property type="entry name" value="PROKAR_LIPOPROTEIN"/>
    <property type="match status" value="1"/>
</dbReference>
<feature type="chain" id="PRO_5025687399" evidence="3">
    <location>
        <begin position="26"/>
        <end position="235"/>
    </location>
</feature>
<protein>
    <submittedName>
        <fullName evidence="4">Pistil-specific extensin-like protein</fullName>
    </submittedName>
</protein>
<dbReference type="AlphaFoldDB" id="A0A6A1W9K6"/>
<feature type="compositionally biased region" description="Basic residues" evidence="2">
    <location>
        <begin position="64"/>
        <end position="73"/>
    </location>
</feature>
<dbReference type="OrthoDB" id="665669at2759"/>
<keyword evidence="1 3" id="KW-0732">Signal</keyword>
<gene>
    <name evidence="4" type="ORF">CJ030_MR2G006985</name>
</gene>
<evidence type="ECO:0000256" key="1">
    <source>
        <dbReference type="ARBA" id="ARBA00022729"/>
    </source>
</evidence>
<dbReference type="GO" id="GO:0071944">
    <property type="term" value="C:cell periphery"/>
    <property type="evidence" value="ECO:0007669"/>
    <property type="project" value="TreeGrafter"/>
</dbReference>
<feature type="compositionally biased region" description="Basic and acidic residues" evidence="2">
    <location>
        <begin position="35"/>
        <end position="48"/>
    </location>
</feature>
<accession>A0A6A1W9K6</accession>
<comment type="caution">
    <text evidence="4">The sequence shown here is derived from an EMBL/GenBank/DDBJ whole genome shotgun (WGS) entry which is preliminary data.</text>
</comment>
<evidence type="ECO:0000313" key="4">
    <source>
        <dbReference type="EMBL" id="KAB1221949.1"/>
    </source>
</evidence>
<evidence type="ECO:0000256" key="3">
    <source>
        <dbReference type="SAM" id="SignalP"/>
    </source>
</evidence>
<feature type="compositionally biased region" description="Pro residues" evidence="2">
    <location>
        <begin position="77"/>
        <end position="92"/>
    </location>
</feature>
<dbReference type="PANTHER" id="PTHR33470">
    <property type="entry name" value="OS01G0164075 PROTEIN"/>
    <property type="match status" value="1"/>
</dbReference>
<reference evidence="4 5" key="1">
    <citation type="journal article" date="2019" name="Plant Biotechnol. J.">
        <title>The red bayberry genome and genetic basis of sex determination.</title>
        <authorList>
            <person name="Jia H.M."/>
            <person name="Jia H.J."/>
            <person name="Cai Q.L."/>
            <person name="Wang Y."/>
            <person name="Zhao H.B."/>
            <person name="Yang W.F."/>
            <person name="Wang G.Y."/>
            <person name="Li Y.H."/>
            <person name="Zhan D.L."/>
            <person name="Shen Y.T."/>
            <person name="Niu Q.F."/>
            <person name="Chang L."/>
            <person name="Qiu J."/>
            <person name="Zhao L."/>
            <person name="Xie H.B."/>
            <person name="Fu W.Y."/>
            <person name="Jin J."/>
            <person name="Li X.W."/>
            <person name="Jiao Y."/>
            <person name="Zhou C.C."/>
            <person name="Tu T."/>
            <person name="Chai C.Y."/>
            <person name="Gao J.L."/>
            <person name="Fan L.J."/>
            <person name="van de Weg E."/>
            <person name="Wang J.Y."/>
            <person name="Gao Z.S."/>
        </authorList>
    </citation>
    <scope>NUCLEOTIDE SEQUENCE [LARGE SCALE GENOMIC DNA]</scope>
    <source>
        <tissue evidence="4">Leaves</tissue>
    </source>
</reference>
<dbReference type="EMBL" id="RXIC02000020">
    <property type="protein sequence ID" value="KAB1221949.1"/>
    <property type="molecule type" value="Genomic_DNA"/>
</dbReference>
<name>A0A6A1W9K6_9ROSI</name>
<keyword evidence="5" id="KW-1185">Reference proteome</keyword>
<organism evidence="4 5">
    <name type="scientific">Morella rubra</name>
    <name type="common">Chinese bayberry</name>
    <dbReference type="NCBI Taxonomy" id="262757"/>
    <lineage>
        <taxon>Eukaryota</taxon>
        <taxon>Viridiplantae</taxon>
        <taxon>Streptophyta</taxon>
        <taxon>Embryophyta</taxon>
        <taxon>Tracheophyta</taxon>
        <taxon>Spermatophyta</taxon>
        <taxon>Magnoliopsida</taxon>
        <taxon>eudicotyledons</taxon>
        <taxon>Gunneridae</taxon>
        <taxon>Pentapetalae</taxon>
        <taxon>rosids</taxon>
        <taxon>fabids</taxon>
        <taxon>Fagales</taxon>
        <taxon>Myricaceae</taxon>
        <taxon>Morella</taxon>
    </lineage>
</organism>
<dbReference type="Pfam" id="PF01190">
    <property type="entry name" value="Pollen_Ole_e_1"/>
    <property type="match status" value="1"/>
</dbReference>
<feature type="signal peptide" evidence="3">
    <location>
        <begin position="1"/>
        <end position="25"/>
    </location>
</feature>
<proteinExistence type="predicted"/>
<evidence type="ECO:0000256" key="2">
    <source>
        <dbReference type="SAM" id="MobiDB-lite"/>
    </source>
</evidence>
<dbReference type="Proteomes" id="UP000516437">
    <property type="component" value="Chromosome 2"/>
</dbReference>
<sequence>MGFPAKGFLLLQLAVLLVSCFTVFGQDFQPSPSPSEHHDHGHYHDHTPHPSHPHVHPQAPSPAPHHHGRHHHDHPPAHPPAHTPAHPPFHIPIPIPHPPKYPPVPRSFVAVQGVVYCKPCKYAGVDTLLGATPVLGATVKLECYNTKYPLVQTAKTDKNGYFFITAPKSITSFGAHKCKASLVSSPDAKCNIPTNLHYGLDGSYLRPEKPFVSHDKLPFFLYTVGPFAFAPKCPR</sequence>
<dbReference type="PANTHER" id="PTHR33470:SF22">
    <property type="entry name" value="POLLEN OLE E 1 ALLERGEN AND EXTENSIN FAMILY PROTEIN"/>
    <property type="match status" value="1"/>
</dbReference>
<feature type="region of interest" description="Disordered" evidence="2">
    <location>
        <begin position="30"/>
        <end position="92"/>
    </location>
</feature>
<evidence type="ECO:0000313" key="5">
    <source>
        <dbReference type="Proteomes" id="UP000516437"/>
    </source>
</evidence>